<dbReference type="EMBL" id="JACVVK020000001">
    <property type="protein sequence ID" value="KAK7508514.1"/>
    <property type="molecule type" value="Genomic_DNA"/>
</dbReference>
<evidence type="ECO:0000313" key="2">
    <source>
        <dbReference type="Proteomes" id="UP001519460"/>
    </source>
</evidence>
<reference evidence="1 2" key="1">
    <citation type="journal article" date="2023" name="Sci. Data">
        <title>Genome assembly of the Korean intertidal mud-creeper Batillaria attramentaria.</title>
        <authorList>
            <person name="Patra A.K."/>
            <person name="Ho P.T."/>
            <person name="Jun S."/>
            <person name="Lee S.J."/>
            <person name="Kim Y."/>
            <person name="Won Y.J."/>
        </authorList>
    </citation>
    <scope>NUCLEOTIDE SEQUENCE [LARGE SCALE GENOMIC DNA]</scope>
    <source>
        <strain evidence="1">Wonlab-2016</strain>
    </source>
</reference>
<keyword evidence="2" id="KW-1185">Reference proteome</keyword>
<dbReference type="Proteomes" id="UP001519460">
    <property type="component" value="Unassembled WGS sequence"/>
</dbReference>
<organism evidence="1 2">
    <name type="scientific">Batillaria attramentaria</name>
    <dbReference type="NCBI Taxonomy" id="370345"/>
    <lineage>
        <taxon>Eukaryota</taxon>
        <taxon>Metazoa</taxon>
        <taxon>Spiralia</taxon>
        <taxon>Lophotrochozoa</taxon>
        <taxon>Mollusca</taxon>
        <taxon>Gastropoda</taxon>
        <taxon>Caenogastropoda</taxon>
        <taxon>Sorbeoconcha</taxon>
        <taxon>Cerithioidea</taxon>
        <taxon>Batillariidae</taxon>
        <taxon>Batillaria</taxon>
    </lineage>
</organism>
<evidence type="ECO:0000313" key="1">
    <source>
        <dbReference type="EMBL" id="KAK7508514.1"/>
    </source>
</evidence>
<name>A0ABD0M9M5_9CAEN</name>
<dbReference type="AlphaFoldDB" id="A0ABD0M9M5"/>
<accession>A0ABD0M9M5</accession>
<protein>
    <submittedName>
        <fullName evidence="1">Uncharacterized protein</fullName>
    </submittedName>
</protein>
<comment type="caution">
    <text evidence="1">The sequence shown here is derived from an EMBL/GenBank/DDBJ whole genome shotgun (WGS) entry which is preliminary data.</text>
</comment>
<gene>
    <name evidence="1" type="ORF">BaRGS_00000080</name>
</gene>
<proteinExistence type="predicted"/>
<sequence length="115" mass="12849">MSRHLSARFVLAAQDASMVFKEKARLAPRDITPPKLICNRSQAPEVIEAFPSGESRFQMFLVLTAQDALIVFKEIVRLAPRDITPPDNYATIVRHQSRGVFIWRITSPAVLGSDG</sequence>